<evidence type="ECO:0000256" key="1">
    <source>
        <dbReference type="ARBA" id="ARBA00022490"/>
    </source>
</evidence>
<keyword evidence="1 6" id="KW-0963">Cytoplasm</keyword>
<dbReference type="GO" id="GO:0050568">
    <property type="term" value="F:protein-glutamine glutaminase activity"/>
    <property type="evidence" value="ECO:0007669"/>
    <property type="project" value="UniProtKB-UniRule"/>
</dbReference>
<dbReference type="SUPFAM" id="SSF52172">
    <property type="entry name" value="CheY-like"/>
    <property type="match status" value="1"/>
</dbReference>
<comment type="caution">
    <text evidence="11">The sequence shown here is derived from an EMBL/GenBank/DDBJ whole genome shotgun (WGS) entry which is preliminary data.</text>
</comment>
<reference evidence="11 12" key="1">
    <citation type="journal article" date="2018" name="Environ. Microbiol.">
        <title>Novel energy conservation strategies and behaviour of Pelotomaculum schinkii driving syntrophic propionate catabolism.</title>
        <authorList>
            <person name="Hidalgo-Ahumada C.A.P."/>
            <person name="Nobu M.K."/>
            <person name="Narihiro T."/>
            <person name="Tamaki H."/>
            <person name="Liu W.T."/>
            <person name="Kamagata Y."/>
            <person name="Stams A.J.M."/>
            <person name="Imachi H."/>
            <person name="Sousa D.Z."/>
        </authorList>
    </citation>
    <scope>NUCLEOTIDE SEQUENCE [LARGE SCALE GENOMIC DNA]</scope>
    <source>
        <strain evidence="11 12">HH</strain>
    </source>
</reference>
<dbReference type="NCBIfam" id="NF009206">
    <property type="entry name" value="PRK12555.1"/>
    <property type="match status" value="1"/>
</dbReference>
<organism evidence="11 12">
    <name type="scientific">Pelotomaculum schinkii</name>
    <dbReference type="NCBI Taxonomy" id="78350"/>
    <lineage>
        <taxon>Bacteria</taxon>
        <taxon>Bacillati</taxon>
        <taxon>Bacillota</taxon>
        <taxon>Clostridia</taxon>
        <taxon>Eubacteriales</taxon>
        <taxon>Desulfotomaculaceae</taxon>
        <taxon>Pelotomaculum</taxon>
    </lineage>
</organism>
<dbReference type="PIRSF" id="PIRSF000876">
    <property type="entry name" value="RR_chemtxs_CheB"/>
    <property type="match status" value="1"/>
</dbReference>
<feature type="active site" evidence="6 7">
    <location>
        <position position="197"/>
    </location>
</feature>
<comment type="function">
    <text evidence="4">May play the central regulatory role in sporulation. It may be an element of the effector pathway responsible for the activation of sporulation genes in response to nutritional stress. Spo0A may act in concert with spo0H (a sigma factor) to control the expression of some genes that are critical to the sporulation process.</text>
</comment>
<comment type="catalytic activity">
    <reaction evidence="5 6">
        <text>[protein]-L-glutamate 5-O-methyl ester + H2O = L-glutamyl-[protein] + methanol + H(+)</text>
        <dbReference type="Rhea" id="RHEA:23236"/>
        <dbReference type="Rhea" id="RHEA-COMP:10208"/>
        <dbReference type="Rhea" id="RHEA-COMP:10311"/>
        <dbReference type="ChEBI" id="CHEBI:15377"/>
        <dbReference type="ChEBI" id="CHEBI:15378"/>
        <dbReference type="ChEBI" id="CHEBI:17790"/>
        <dbReference type="ChEBI" id="CHEBI:29973"/>
        <dbReference type="ChEBI" id="CHEBI:82795"/>
        <dbReference type="EC" id="3.1.1.61"/>
    </reaction>
</comment>
<evidence type="ECO:0000259" key="9">
    <source>
        <dbReference type="PROSITE" id="PS50110"/>
    </source>
</evidence>
<dbReference type="HAMAP" id="MF_00099">
    <property type="entry name" value="CheB_chemtxs"/>
    <property type="match status" value="1"/>
</dbReference>
<comment type="catalytic activity">
    <reaction evidence="6">
        <text>L-glutaminyl-[protein] + H2O = L-glutamyl-[protein] + NH4(+)</text>
        <dbReference type="Rhea" id="RHEA:16441"/>
        <dbReference type="Rhea" id="RHEA-COMP:10207"/>
        <dbReference type="Rhea" id="RHEA-COMP:10208"/>
        <dbReference type="ChEBI" id="CHEBI:15377"/>
        <dbReference type="ChEBI" id="CHEBI:28938"/>
        <dbReference type="ChEBI" id="CHEBI:29973"/>
        <dbReference type="ChEBI" id="CHEBI:30011"/>
        <dbReference type="EC" id="3.5.1.44"/>
    </reaction>
</comment>
<keyword evidence="6 8" id="KW-0597">Phosphoprotein</keyword>
<dbReference type="EC" id="3.5.1.44" evidence="6"/>
<evidence type="ECO:0000259" key="10">
    <source>
        <dbReference type="PROSITE" id="PS50122"/>
    </source>
</evidence>
<dbReference type="Proteomes" id="UP000298324">
    <property type="component" value="Unassembled WGS sequence"/>
</dbReference>
<dbReference type="CDD" id="cd17541">
    <property type="entry name" value="REC_CheB-like"/>
    <property type="match status" value="1"/>
</dbReference>
<dbReference type="Pfam" id="PF00072">
    <property type="entry name" value="Response_reg"/>
    <property type="match status" value="1"/>
</dbReference>
<protein>
    <recommendedName>
        <fullName evidence="6">Protein-glutamate methylesterase/protein-glutamine glutaminase</fullName>
        <ecNumber evidence="6">3.1.1.61</ecNumber>
        <ecNumber evidence="6">3.5.1.44</ecNumber>
    </recommendedName>
</protein>
<proteinExistence type="inferred from homology"/>
<evidence type="ECO:0000256" key="5">
    <source>
        <dbReference type="ARBA" id="ARBA00048267"/>
    </source>
</evidence>
<comment type="domain">
    <text evidence="6">Contains a C-terminal catalytic domain, and an N-terminal region which modulates catalytic activity.</text>
</comment>
<dbReference type="PANTHER" id="PTHR42872:SF6">
    <property type="entry name" value="PROTEIN-GLUTAMATE METHYLESTERASE_PROTEIN-GLUTAMINE GLUTAMINASE"/>
    <property type="match status" value="1"/>
</dbReference>
<dbReference type="PROSITE" id="PS50110">
    <property type="entry name" value="RESPONSE_REGULATORY"/>
    <property type="match status" value="1"/>
</dbReference>
<dbReference type="InterPro" id="IPR001789">
    <property type="entry name" value="Sig_transdc_resp-reg_receiver"/>
</dbReference>
<feature type="domain" description="CheB-type methylesterase" evidence="10">
    <location>
        <begin position="165"/>
        <end position="348"/>
    </location>
</feature>
<evidence type="ECO:0000256" key="7">
    <source>
        <dbReference type="PROSITE-ProRule" id="PRU00050"/>
    </source>
</evidence>
<dbReference type="Pfam" id="PF01339">
    <property type="entry name" value="CheB_methylest"/>
    <property type="match status" value="1"/>
</dbReference>
<evidence type="ECO:0000256" key="3">
    <source>
        <dbReference type="ARBA" id="ARBA00022801"/>
    </source>
</evidence>
<dbReference type="NCBIfam" id="NF001965">
    <property type="entry name" value="PRK00742.1"/>
    <property type="match status" value="1"/>
</dbReference>
<keyword evidence="12" id="KW-1185">Reference proteome</keyword>
<gene>
    <name evidence="11" type="primary">cheB_1</name>
    <name evidence="6" type="synonym">cheB</name>
    <name evidence="11" type="ORF">Psch_00795</name>
</gene>
<accession>A0A4Y7RE07</accession>
<dbReference type="SMART" id="SM00448">
    <property type="entry name" value="REC"/>
    <property type="match status" value="1"/>
</dbReference>
<feature type="active site" evidence="6 7">
    <location>
        <position position="290"/>
    </location>
</feature>
<evidence type="ECO:0000256" key="6">
    <source>
        <dbReference type="HAMAP-Rule" id="MF_00099"/>
    </source>
</evidence>
<evidence type="ECO:0000256" key="4">
    <source>
        <dbReference type="ARBA" id="ARBA00024867"/>
    </source>
</evidence>
<feature type="modified residue" description="4-aspartylphosphate" evidence="6 8">
    <location>
        <position position="54"/>
    </location>
</feature>
<dbReference type="InterPro" id="IPR000673">
    <property type="entry name" value="Sig_transdc_resp-reg_Me-estase"/>
</dbReference>
<feature type="domain" description="Response regulatory" evidence="9">
    <location>
        <begin position="3"/>
        <end position="121"/>
    </location>
</feature>
<dbReference type="GO" id="GO:0006935">
    <property type="term" value="P:chemotaxis"/>
    <property type="evidence" value="ECO:0007669"/>
    <property type="project" value="UniProtKB-UniRule"/>
</dbReference>
<dbReference type="PANTHER" id="PTHR42872">
    <property type="entry name" value="PROTEIN-GLUTAMATE METHYLESTERASE/PROTEIN-GLUTAMINE GLUTAMINASE"/>
    <property type="match status" value="1"/>
</dbReference>
<dbReference type="InterPro" id="IPR008248">
    <property type="entry name" value="CheB-like"/>
</dbReference>
<keyword evidence="2 6" id="KW-0145">Chemotaxis</keyword>
<dbReference type="AlphaFoldDB" id="A0A4Y7RE07"/>
<dbReference type="GO" id="GO:0008984">
    <property type="term" value="F:protein-glutamate methylesterase activity"/>
    <property type="evidence" value="ECO:0007669"/>
    <property type="project" value="UniProtKB-UniRule"/>
</dbReference>
<comment type="subcellular location">
    <subcellularLocation>
        <location evidence="6">Cytoplasm</location>
    </subcellularLocation>
</comment>
<dbReference type="RefSeq" id="WP_134218898.1">
    <property type="nucleotide sequence ID" value="NZ_QFGA01000001.1"/>
</dbReference>
<dbReference type="PROSITE" id="PS50122">
    <property type="entry name" value="CHEB"/>
    <property type="match status" value="1"/>
</dbReference>
<dbReference type="Gene3D" id="3.40.50.180">
    <property type="entry name" value="Methylesterase CheB, C-terminal domain"/>
    <property type="match status" value="1"/>
</dbReference>
<dbReference type="InterPro" id="IPR011006">
    <property type="entry name" value="CheY-like_superfamily"/>
</dbReference>
<comment type="PTM">
    <text evidence="6">Phosphorylated by CheA. Phosphorylation of the N-terminal regulatory domain activates the methylesterase activity.</text>
</comment>
<dbReference type="CDD" id="cd16432">
    <property type="entry name" value="CheB_Rec"/>
    <property type="match status" value="1"/>
</dbReference>
<feature type="active site" evidence="6 7">
    <location>
        <position position="170"/>
    </location>
</feature>
<comment type="function">
    <text evidence="6">Involved in chemotaxis. Part of a chemotaxis signal transduction system that modulates chemotaxis in response to various stimuli. Catalyzes the demethylation of specific methylglutamate residues introduced into the chemoreceptors (methyl-accepting chemotaxis proteins or MCP) by CheR. Also mediates the irreversible deamidation of specific glutamine residues to glutamic acid.</text>
</comment>
<dbReference type="GO" id="GO:0000156">
    <property type="term" value="F:phosphorelay response regulator activity"/>
    <property type="evidence" value="ECO:0007669"/>
    <property type="project" value="InterPro"/>
</dbReference>
<sequence length="348" mass="37170">MIKVLVVDDSPVVQALLIHILSSDPEINIAGAANNGEEALYYVKTYKPDVVTMDMHMPKMNGFEATRKIMETHPVPIIILSASWDHVDVEQTFQALGAGAVAVLEKPAGTTHPDFDHMARVLIQTVKSMSEVKVVRRWARFRPASLAATHPPVVFEKNPAEINCVAVGASTGGPMALQTLLAGITSDFPAPLLVVQHITKGFLQGMVEWLANSTGLSVSIATQGTYPLPGHVYFAPDSSHLGVDNTGRIFLSKKEPEHGLRPAVSYLFRSVAEVFGPNAAGVLLSGMGKDGAVELRLMKENGAATIVQDKESSVVHGMPGEAVKIGAASYILPPDEIASTLLRLAGKK</sequence>
<dbReference type="Gene3D" id="3.40.50.2300">
    <property type="match status" value="1"/>
</dbReference>
<dbReference type="EMBL" id="QFGA01000001">
    <property type="protein sequence ID" value="TEB07248.1"/>
    <property type="molecule type" value="Genomic_DNA"/>
</dbReference>
<dbReference type="InterPro" id="IPR035909">
    <property type="entry name" value="CheB_C"/>
</dbReference>
<dbReference type="GO" id="GO:0005737">
    <property type="term" value="C:cytoplasm"/>
    <property type="evidence" value="ECO:0007669"/>
    <property type="project" value="UniProtKB-SubCell"/>
</dbReference>
<evidence type="ECO:0000256" key="8">
    <source>
        <dbReference type="PROSITE-ProRule" id="PRU00169"/>
    </source>
</evidence>
<evidence type="ECO:0000313" key="12">
    <source>
        <dbReference type="Proteomes" id="UP000298324"/>
    </source>
</evidence>
<evidence type="ECO:0000313" key="11">
    <source>
        <dbReference type="EMBL" id="TEB07248.1"/>
    </source>
</evidence>
<evidence type="ECO:0000256" key="2">
    <source>
        <dbReference type="ARBA" id="ARBA00022500"/>
    </source>
</evidence>
<keyword evidence="3 6" id="KW-0378">Hydrolase</keyword>
<dbReference type="EC" id="3.1.1.61" evidence="6"/>
<dbReference type="SUPFAM" id="SSF52738">
    <property type="entry name" value="Methylesterase CheB, C-terminal domain"/>
    <property type="match status" value="1"/>
</dbReference>
<comment type="similarity">
    <text evidence="6">Belongs to the CheB family.</text>
</comment>
<name>A0A4Y7RE07_9FIRM</name>